<dbReference type="Pfam" id="PF00583">
    <property type="entry name" value="Acetyltransf_1"/>
    <property type="match status" value="1"/>
</dbReference>
<dbReference type="Proteomes" id="UP001251528">
    <property type="component" value="Unassembled WGS sequence"/>
</dbReference>
<keyword evidence="3" id="KW-1185">Reference proteome</keyword>
<dbReference type="Gene3D" id="3.40.630.30">
    <property type="match status" value="1"/>
</dbReference>
<comment type="caution">
    <text evidence="2">The sequence shown here is derived from an EMBL/GenBank/DDBJ whole genome shotgun (WGS) entry which is preliminary data.</text>
</comment>
<protein>
    <recommendedName>
        <fullName evidence="1">N-acetyltransferase domain-containing protein</fullName>
    </recommendedName>
</protein>
<dbReference type="AlphaFoldDB" id="A0AAJ0G2P7"/>
<proteinExistence type="predicted"/>
<evidence type="ECO:0000313" key="3">
    <source>
        <dbReference type="Proteomes" id="UP001251528"/>
    </source>
</evidence>
<organism evidence="2 3">
    <name type="scientific">Conoideocrella luteorostrata</name>
    <dbReference type="NCBI Taxonomy" id="1105319"/>
    <lineage>
        <taxon>Eukaryota</taxon>
        <taxon>Fungi</taxon>
        <taxon>Dikarya</taxon>
        <taxon>Ascomycota</taxon>
        <taxon>Pezizomycotina</taxon>
        <taxon>Sordariomycetes</taxon>
        <taxon>Hypocreomycetidae</taxon>
        <taxon>Hypocreales</taxon>
        <taxon>Clavicipitaceae</taxon>
        <taxon>Conoideocrella</taxon>
    </lineage>
</organism>
<evidence type="ECO:0000259" key="1">
    <source>
        <dbReference type="PROSITE" id="PS51186"/>
    </source>
</evidence>
<dbReference type="EMBL" id="JASWJB010000005">
    <property type="protein sequence ID" value="KAK2616551.1"/>
    <property type="molecule type" value="Genomic_DNA"/>
</dbReference>
<dbReference type="GO" id="GO:0016747">
    <property type="term" value="F:acyltransferase activity, transferring groups other than amino-acyl groups"/>
    <property type="evidence" value="ECO:0007669"/>
    <property type="project" value="InterPro"/>
</dbReference>
<evidence type="ECO:0000313" key="2">
    <source>
        <dbReference type="EMBL" id="KAK2616551.1"/>
    </source>
</evidence>
<gene>
    <name evidence="2" type="ORF">QQS21_000594</name>
</gene>
<dbReference type="InterPro" id="IPR000182">
    <property type="entry name" value="GNAT_dom"/>
</dbReference>
<accession>A0AAJ0G2P7</accession>
<dbReference type="InterPro" id="IPR016181">
    <property type="entry name" value="Acyl_CoA_acyltransferase"/>
</dbReference>
<reference evidence="2" key="1">
    <citation type="submission" date="2023-06" db="EMBL/GenBank/DDBJ databases">
        <title>Conoideocrella luteorostrata (Hypocreales: Clavicipitaceae), a potential biocontrol fungus for elongate hemlock scale in United States Christmas tree production areas.</title>
        <authorList>
            <person name="Barrett H."/>
            <person name="Lovett B."/>
            <person name="Macias A.M."/>
            <person name="Stajich J.E."/>
            <person name="Kasson M.T."/>
        </authorList>
    </citation>
    <scope>NUCLEOTIDE SEQUENCE</scope>
    <source>
        <strain evidence="2">ARSEF 14590</strain>
    </source>
</reference>
<feature type="domain" description="N-acetyltransferase" evidence="1">
    <location>
        <begin position="25"/>
        <end position="191"/>
    </location>
</feature>
<dbReference type="PROSITE" id="PS51186">
    <property type="entry name" value="GNAT"/>
    <property type="match status" value="1"/>
</dbReference>
<name>A0AAJ0G2P7_9HYPO</name>
<dbReference type="SUPFAM" id="SSF55729">
    <property type="entry name" value="Acyl-CoA N-acyltransferases (Nat)"/>
    <property type="match status" value="1"/>
</dbReference>
<sequence>MEYTIQRIEPDEAGIEFYLTSYKAFRLTALQTDPSYFGSTYAREVAMSPNDWRQRILNPAAELFVAVSETREILSSLTLYNAVQVPPALKLRLGLDGDSTTSPAFSHWAVNGVYTTQDARRRGIAQKVMAEAVKFAIDAAASQNIGCLMTIMVKPDNAKALGMYEKAGFGLATEASHDGYLQLFRWFPGAL</sequence>